<dbReference type="EMBL" id="SHMP01000004">
    <property type="protein sequence ID" value="RZV10904.1"/>
    <property type="molecule type" value="Genomic_DNA"/>
</dbReference>
<reference evidence="1 2" key="1">
    <citation type="submission" date="2019-02" db="EMBL/GenBank/DDBJ databases">
        <title>Genomic Encyclopedia of Archaeal and Bacterial Type Strains, Phase II (KMG-II): from individual species to whole genera.</title>
        <authorList>
            <person name="Goeker M."/>
        </authorList>
    </citation>
    <scope>NUCLEOTIDE SEQUENCE [LARGE SCALE GENOMIC DNA]</scope>
    <source>
        <strain evidence="1 2">DSM 18328</strain>
    </source>
</reference>
<name>A0A482Y840_9EURY</name>
<accession>A0A482Y840</accession>
<evidence type="ECO:0000313" key="2">
    <source>
        <dbReference type="Proteomes" id="UP000291097"/>
    </source>
</evidence>
<dbReference type="Proteomes" id="UP000291097">
    <property type="component" value="Unassembled WGS sequence"/>
</dbReference>
<organism evidence="1 2">
    <name type="scientific">Natrinema hispanicum</name>
    <dbReference type="NCBI Taxonomy" id="392421"/>
    <lineage>
        <taxon>Archaea</taxon>
        <taxon>Methanobacteriati</taxon>
        <taxon>Methanobacteriota</taxon>
        <taxon>Stenosarchaea group</taxon>
        <taxon>Halobacteria</taxon>
        <taxon>Halobacteriales</taxon>
        <taxon>Natrialbaceae</taxon>
        <taxon>Natrinema</taxon>
    </lineage>
</organism>
<sequence>MDEDSESIAVTLLLQMSLIPISRIIDKLEQPSTIMDTFDIASGFKDFKTIVNGISRIAGPVY</sequence>
<proteinExistence type="predicted"/>
<dbReference type="AlphaFoldDB" id="A0A482Y840"/>
<comment type="caution">
    <text evidence="1">The sequence shown here is derived from an EMBL/GenBank/DDBJ whole genome shotgun (WGS) entry which is preliminary data.</text>
</comment>
<evidence type="ECO:0000313" key="1">
    <source>
        <dbReference type="EMBL" id="RZV10904.1"/>
    </source>
</evidence>
<gene>
    <name evidence="1" type="ORF">BDK88_2110</name>
</gene>
<protein>
    <submittedName>
        <fullName evidence="1">Uncharacterized protein</fullName>
    </submittedName>
</protein>